<dbReference type="GO" id="GO:0042162">
    <property type="term" value="F:telomeric DNA binding"/>
    <property type="evidence" value="ECO:0007669"/>
    <property type="project" value="TreeGrafter"/>
</dbReference>
<keyword evidence="2" id="KW-1185">Reference proteome</keyword>
<evidence type="ECO:0000313" key="2">
    <source>
        <dbReference type="Proteomes" id="UP001221898"/>
    </source>
</evidence>
<dbReference type="PANTHER" id="PTHR15512:SF0">
    <property type="entry name" value="TERF1-INTERACTING NUCLEAR FACTOR 2"/>
    <property type="match status" value="1"/>
</dbReference>
<gene>
    <name evidence="1" type="ORF">AAFF_G00287070</name>
</gene>
<protein>
    <submittedName>
        <fullName evidence="1">Uncharacterized protein</fullName>
    </submittedName>
</protein>
<comment type="caution">
    <text evidence="1">The sequence shown here is derived from an EMBL/GenBank/DDBJ whole genome shotgun (WGS) entry which is preliminary data.</text>
</comment>
<proteinExistence type="predicted"/>
<dbReference type="Proteomes" id="UP001221898">
    <property type="component" value="Unassembled WGS sequence"/>
</dbReference>
<evidence type="ECO:0000313" key="1">
    <source>
        <dbReference type="EMBL" id="KAJ8417480.1"/>
    </source>
</evidence>
<dbReference type="PANTHER" id="PTHR15512">
    <property type="entry name" value="TERF1-INTERACTING NUCLEAR FACTOR 2"/>
    <property type="match status" value="1"/>
</dbReference>
<accession>A0AAD7X242</accession>
<name>A0AAD7X242_9TELE</name>
<dbReference type="GO" id="GO:0070187">
    <property type="term" value="C:shelterin complex"/>
    <property type="evidence" value="ECO:0007669"/>
    <property type="project" value="InterPro"/>
</dbReference>
<dbReference type="AlphaFoldDB" id="A0AAD7X242"/>
<organism evidence="1 2">
    <name type="scientific">Aldrovandia affinis</name>
    <dbReference type="NCBI Taxonomy" id="143900"/>
    <lineage>
        <taxon>Eukaryota</taxon>
        <taxon>Metazoa</taxon>
        <taxon>Chordata</taxon>
        <taxon>Craniata</taxon>
        <taxon>Vertebrata</taxon>
        <taxon>Euteleostomi</taxon>
        <taxon>Actinopterygii</taxon>
        <taxon>Neopterygii</taxon>
        <taxon>Teleostei</taxon>
        <taxon>Notacanthiformes</taxon>
        <taxon>Halosauridae</taxon>
        <taxon>Aldrovandia</taxon>
    </lineage>
</organism>
<reference evidence="1" key="1">
    <citation type="journal article" date="2023" name="Science">
        <title>Genome structures resolve the early diversification of teleost fishes.</title>
        <authorList>
            <person name="Parey E."/>
            <person name="Louis A."/>
            <person name="Montfort J."/>
            <person name="Bouchez O."/>
            <person name="Roques C."/>
            <person name="Iampietro C."/>
            <person name="Lluch J."/>
            <person name="Castinel A."/>
            <person name="Donnadieu C."/>
            <person name="Desvignes T."/>
            <person name="Floi Bucao C."/>
            <person name="Jouanno E."/>
            <person name="Wen M."/>
            <person name="Mejri S."/>
            <person name="Dirks R."/>
            <person name="Jansen H."/>
            <person name="Henkel C."/>
            <person name="Chen W.J."/>
            <person name="Zahm M."/>
            <person name="Cabau C."/>
            <person name="Klopp C."/>
            <person name="Thompson A.W."/>
            <person name="Robinson-Rechavi M."/>
            <person name="Braasch I."/>
            <person name="Lecointre G."/>
            <person name="Bobe J."/>
            <person name="Postlethwait J.H."/>
            <person name="Berthelot C."/>
            <person name="Roest Crollius H."/>
            <person name="Guiguen Y."/>
        </authorList>
    </citation>
    <scope>NUCLEOTIDE SEQUENCE</scope>
    <source>
        <strain evidence="1">NC1722</strain>
    </source>
</reference>
<dbReference type="GO" id="GO:0016233">
    <property type="term" value="P:telomere capping"/>
    <property type="evidence" value="ECO:0007669"/>
    <property type="project" value="InterPro"/>
</dbReference>
<dbReference type="InterPro" id="IPR039098">
    <property type="entry name" value="TINF2"/>
</dbReference>
<dbReference type="EMBL" id="JAINUG010000004">
    <property type="protein sequence ID" value="KAJ8417480.1"/>
    <property type="molecule type" value="Genomic_DNA"/>
</dbReference>
<dbReference type="GO" id="GO:1904356">
    <property type="term" value="P:regulation of telomere maintenance via telomere lengthening"/>
    <property type="evidence" value="ECO:0007669"/>
    <property type="project" value="TreeGrafter"/>
</dbReference>
<sequence length="253" mass="27982">MKTASIGQAIMQATRPKVILAPLQIGLGVQLHHHFASRFLIDTLHQLGFCCSYEEVHRFVNNAVMSHGTDIPGFSGGFVQYAADNVDHNIRTLDGNNTFHGMGMIAAITPATKSSNPILRAKVTRSDMSMVFPEVEFDPKTDTDLHVLFWEFLSRLDQLLPIPGLKQDRTPTVSWLSAAPSVLEECVQSVSNLQQLKTLLQHHRGLGLLDSNATLPSMGDCMLSSLSQPPCRRVVDSTKLADSNIRIHARLFR</sequence>